<organism evidence="2 3">
    <name type="scientific">Parendozoicomonas haliclonae</name>
    <dbReference type="NCBI Taxonomy" id="1960125"/>
    <lineage>
        <taxon>Bacteria</taxon>
        <taxon>Pseudomonadati</taxon>
        <taxon>Pseudomonadota</taxon>
        <taxon>Gammaproteobacteria</taxon>
        <taxon>Oceanospirillales</taxon>
        <taxon>Endozoicomonadaceae</taxon>
        <taxon>Parendozoicomonas</taxon>
    </lineage>
</organism>
<gene>
    <name evidence="2" type="ORF">EHSB41UT_00983</name>
</gene>
<proteinExistence type="predicted"/>
<feature type="chain" id="PRO_5012552877" evidence="1">
    <location>
        <begin position="26"/>
        <end position="103"/>
    </location>
</feature>
<dbReference type="Proteomes" id="UP000196573">
    <property type="component" value="Unassembled WGS sequence"/>
</dbReference>
<reference evidence="2 3" key="1">
    <citation type="submission" date="2017-03" db="EMBL/GenBank/DDBJ databases">
        <authorList>
            <person name="Afonso C.L."/>
            <person name="Miller P.J."/>
            <person name="Scott M.A."/>
            <person name="Spackman E."/>
            <person name="Goraichik I."/>
            <person name="Dimitrov K.M."/>
            <person name="Suarez D.L."/>
            <person name="Swayne D.E."/>
        </authorList>
    </citation>
    <scope>NUCLEOTIDE SEQUENCE [LARGE SCALE GENOMIC DNA]</scope>
    <source>
        <strain evidence="2">SB41UT1</strain>
    </source>
</reference>
<evidence type="ECO:0000256" key="1">
    <source>
        <dbReference type="SAM" id="SignalP"/>
    </source>
</evidence>
<dbReference type="RefSeq" id="WP_133060396.1">
    <property type="nucleotide sequence ID" value="NZ_CBCSCN010000001.1"/>
</dbReference>
<accession>A0A1X7AG35</accession>
<keyword evidence="3" id="KW-1185">Reference proteome</keyword>
<evidence type="ECO:0000313" key="2">
    <source>
        <dbReference type="EMBL" id="SMA39178.1"/>
    </source>
</evidence>
<keyword evidence="1" id="KW-0732">Signal</keyword>
<sequence length="103" mass="11728">MHAVISTSKVLLLSLSCLFILNASAEPPARPKGNGVVLFKFNKTHWLEIVISGPRHPTNAIEIQDQANQEKRELENEKDGSQPFPEELDFIKEIKLKYVVRFK</sequence>
<protein>
    <submittedName>
        <fullName evidence="2">Uncharacterized protein</fullName>
    </submittedName>
</protein>
<dbReference type="AlphaFoldDB" id="A0A1X7AG35"/>
<name>A0A1X7AG35_9GAMM</name>
<dbReference type="EMBL" id="FWPT01000002">
    <property type="protein sequence ID" value="SMA39178.1"/>
    <property type="molecule type" value="Genomic_DNA"/>
</dbReference>
<evidence type="ECO:0000313" key="3">
    <source>
        <dbReference type="Proteomes" id="UP000196573"/>
    </source>
</evidence>
<feature type="signal peptide" evidence="1">
    <location>
        <begin position="1"/>
        <end position="25"/>
    </location>
</feature>